<dbReference type="RefSeq" id="WP_262841649.1">
    <property type="nucleotide sequence ID" value="NZ_JANZYP010000006.1"/>
</dbReference>
<accession>A0ABV9EA23</accession>
<dbReference type="Gene3D" id="3.40.50.1820">
    <property type="entry name" value="alpha/beta hydrolase"/>
    <property type="match status" value="1"/>
</dbReference>
<dbReference type="InterPro" id="IPR000639">
    <property type="entry name" value="Epox_hydrolase-like"/>
</dbReference>
<dbReference type="InterPro" id="IPR029058">
    <property type="entry name" value="AB_hydrolase_fold"/>
</dbReference>
<dbReference type="PANTHER" id="PTHR43689">
    <property type="entry name" value="HYDROLASE"/>
    <property type="match status" value="1"/>
</dbReference>
<evidence type="ECO:0000313" key="2">
    <source>
        <dbReference type="EMBL" id="MFC4586103.1"/>
    </source>
</evidence>
<name>A0ABV9EA23_9ACTN</name>
<comment type="caution">
    <text evidence="2">The sequence shown here is derived from an EMBL/GenBank/DDBJ whole genome shotgun (WGS) entry which is preliminary data.</text>
</comment>
<dbReference type="Pfam" id="PF12697">
    <property type="entry name" value="Abhydrolase_6"/>
    <property type="match status" value="1"/>
</dbReference>
<sequence>METIELADGRIAYELAGPAEGRLAVLVHGMGDDRTTFRFLSRRLAEAGYRVAAMDVRGYGESSTGWPDHEVASIGADVLALVRHLGGPATVVAHSIGCASAVWAAAEAPAEVTELVLIGSFSGDTPVKAWMKLASRAVGRSALLWGMFLRSSYPTAKPADFGAYLAGITAGLREPGRLAALRAQIEVSLGGVVSRYPEVTCPAVVVMGTKDADFPDPAAEAGLIAGKMASATTRTVLVEGAGHYPHAEMPDATATAILAALAKGPAFQG</sequence>
<keyword evidence="3" id="KW-1185">Reference proteome</keyword>
<dbReference type="EMBL" id="JBHSFN010000004">
    <property type="protein sequence ID" value="MFC4586103.1"/>
    <property type="molecule type" value="Genomic_DNA"/>
</dbReference>
<feature type="domain" description="AB hydrolase-1" evidence="1">
    <location>
        <begin position="25"/>
        <end position="255"/>
    </location>
</feature>
<dbReference type="InterPro" id="IPR000073">
    <property type="entry name" value="AB_hydrolase_1"/>
</dbReference>
<dbReference type="PANTHER" id="PTHR43689:SF8">
    <property type="entry name" value="ALPHA_BETA-HYDROLASES SUPERFAMILY PROTEIN"/>
    <property type="match status" value="1"/>
</dbReference>
<dbReference type="PRINTS" id="PR00412">
    <property type="entry name" value="EPOXHYDRLASE"/>
</dbReference>
<gene>
    <name evidence="2" type="ORF">ACFO8L_08465</name>
</gene>
<organism evidence="2 3">
    <name type="scientific">Sphaerisporangium corydalis</name>
    <dbReference type="NCBI Taxonomy" id="1441875"/>
    <lineage>
        <taxon>Bacteria</taxon>
        <taxon>Bacillati</taxon>
        <taxon>Actinomycetota</taxon>
        <taxon>Actinomycetes</taxon>
        <taxon>Streptosporangiales</taxon>
        <taxon>Streptosporangiaceae</taxon>
        <taxon>Sphaerisporangium</taxon>
    </lineage>
</organism>
<dbReference type="PRINTS" id="PR00111">
    <property type="entry name" value="ABHYDROLASE"/>
</dbReference>
<keyword evidence="2" id="KW-0378">Hydrolase</keyword>
<reference evidence="3" key="1">
    <citation type="journal article" date="2019" name="Int. J. Syst. Evol. Microbiol.">
        <title>The Global Catalogue of Microorganisms (GCM) 10K type strain sequencing project: providing services to taxonomists for standard genome sequencing and annotation.</title>
        <authorList>
            <consortium name="The Broad Institute Genomics Platform"/>
            <consortium name="The Broad Institute Genome Sequencing Center for Infectious Disease"/>
            <person name="Wu L."/>
            <person name="Ma J."/>
        </authorList>
    </citation>
    <scope>NUCLEOTIDE SEQUENCE [LARGE SCALE GENOMIC DNA]</scope>
    <source>
        <strain evidence="3">CCUG 49560</strain>
    </source>
</reference>
<protein>
    <submittedName>
        <fullName evidence="2">Alpha/beta fold hydrolase</fullName>
    </submittedName>
</protein>
<evidence type="ECO:0000313" key="3">
    <source>
        <dbReference type="Proteomes" id="UP001595891"/>
    </source>
</evidence>
<evidence type="ECO:0000259" key="1">
    <source>
        <dbReference type="Pfam" id="PF12697"/>
    </source>
</evidence>
<dbReference type="Proteomes" id="UP001595891">
    <property type="component" value="Unassembled WGS sequence"/>
</dbReference>
<proteinExistence type="predicted"/>
<dbReference type="GO" id="GO:0016787">
    <property type="term" value="F:hydrolase activity"/>
    <property type="evidence" value="ECO:0007669"/>
    <property type="project" value="UniProtKB-KW"/>
</dbReference>
<dbReference type="SUPFAM" id="SSF53474">
    <property type="entry name" value="alpha/beta-Hydrolases"/>
    <property type="match status" value="1"/>
</dbReference>